<gene>
    <name evidence="2" type="ORF">TDIS_0553</name>
</gene>
<keyword evidence="3" id="KW-1185">Reference proteome</keyword>
<name>A0A179D5T6_9BACT</name>
<feature type="domain" description="M23ase beta-sheet core" evidence="1">
    <location>
        <begin position="171"/>
        <end position="265"/>
    </location>
</feature>
<comment type="caution">
    <text evidence="2">The sequence shown here is derived from an EMBL/GenBank/DDBJ whole genome shotgun (WGS) entry which is preliminary data.</text>
</comment>
<dbReference type="EMBL" id="LWLG01000002">
    <property type="protein sequence ID" value="OAQ21333.1"/>
    <property type="molecule type" value="Genomic_DNA"/>
</dbReference>
<evidence type="ECO:0000313" key="2">
    <source>
        <dbReference type="EMBL" id="OAQ21333.1"/>
    </source>
</evidence>
<dbReference type="GO" id="GO:0004222">
    <property type="term" value="F:metalloendopeptidase activity"/>
    <property type="evidence" value="ECO:0007669"/>
    <property type="project" value="TreeGrafter"/>
</dbReference>
<sequence length="283" mass="31169">MKPGWRGFILTTIFFNFFIGWASSASERVELFPGGLAFLRAKAEDKEAFFRGCRFIPVEYHGKKGFLIAAPLETPPGNYPVVVKGAGERTVTVTVRPKNYPVEHLKLPEKMVRFPPEILWRIKRELATIKTILFQQESFCHWDKPFELPARGRITSPFGLKRILNGEPRSPHAGIDIGLPAGTPVKAAQDGRVVLTGEFYLPGKVVILSHGCGVYTYYAHLSKILVSKGDKVKGGQVIGLSGASGRATGPHLHFGLYISGIKVDPLYAIKLLEEEAYGPRPGG</sequence>
<dbReference type="InterPro" id="IPR050570">
    <property type="entry name" value="Cell_wall_metabolism_enzyme"/>
</dbReference>
<dbReference type="AlphaFoldDB" id="A0A179D5T6"/>
<dbReference type="InterPro" id="IPR016047">
    <property type="entry name" value="M23ase_b-sheet_dom"/>
</dbReference>
<protein>
    <submittedName>
        <fullName evidence="2">Peptidase M23</fullName>
    </submittedName>
</protein>
<dbReference type="InterPro" id="IPR011055">
    <property type="entry name" value="Dup_hybrid_motif"/>
</dbReference>
<proteinExistence type="predicted"/>
<evidence type="ECO:0000313" key="3">
    <source>
        <dbReference type="Proteomes" id="UP000078390"/>
    </source>
</evidence>
<dbReference type="Gene3D" id="2.60.40.1590">
    <property type="entry name" value="Peptidoglycan hydrolase domains"/>
    <property type="match status" value="1"/>
</dbReference>
<dbReference type="Proteomes" id="UP000078390">
    <property type="component" value="Unassembled WGS sequence"/>
</dbReference>
<dbReference type="Gene3D" id="2.70.70.10">
    <property type="entry name" value="Glucose Permease (Domain IIA)"/>
    <property type="match status" value="1"/>
</dbReference>
<dbReference type="STRING" id="999894.TDIS_0553"/>
<dbReference type="Pfam" id="PF01551">
    <property type="entry name" value="Peptidase_M23"/>
    <property type="match status" value="1"/>
</dbReference>
<reference evidence="2 3" key="1">
    <citation type="submission" date="2016-04" db="EMBL/GenBank/DDBJ databases">
        <title>Genome analysis of Thermosulfurimonas dismutans, the first thermophilic sulfur-disproportionating bacterium of the phylum Thermodesulfobacteria.</title>
        <authorList>
            <person name="Mardanov A.V."/>
            <person name="Beletsky A.V."/>
            <person name="Kadnikov V.V."/>
            <person name="Slobodkin A.I."/>
            <person name="Ravin N.V."/>
        </authorList>
    </citation>
    <scope>NUCLEOTIDE SEQUENCE [LARGE SCALE GENOMIC DNA]</scope>
    <source>
        <strain evidence="2 3">S95</strain>
    </source>
</reference>
<dbReference type="SUPFAM" id="SSF51261">
    <property type="entry name" value="Duplicated hybrid motif"/>
    <property type="match status" value="1"/>
</dbReference>
<organism evidence="2 3">
    <name type="scientific">Thermosulfurimonas dismutans</name>
    <dbReference type="NCBI Taxonomy" id="999894"/>
    <lineage>
        <taxon>Bacteria</taxon>
        <taxon>Pseudomonadati</taxon>
        <taxon>Thermodesulfobacteriota</taxon>
        <taxon>Thermodesulfobacteria</taxon>
        <taxon>Thermodesulfobacteriales</taxon>
        <taxon>Thermodesulfobacteriaceae</taxon>
        <taxon>Thermosulfurimonas</taxon>
    </lineage>
</organism>
<evidence type="ECO:0000259" key="1">
    <source>
        <dbReference type="Pfam" id="PF01551"/>
    </source>
</evidence>
<dbReference type="RefSeq" id="WP_068669069.1">
    <property type="nucleotide sequence ID" value="NZ_LWLG01000002.1"/>
</dbReference>
<dbReference type="PANTHER" id="PTHR21666:SF285">
    <property type="entry name" value="M23 FAMILY METALLOPEPTIDASE"/>
    <property type="match status" value="1"/>
</dbReference>
<dbReference type="CDD" id="cd12797">
    <property type="entry name" value="M23_peptidase"/>
    <property type="match status" value="1"/>
</dbReference>
<dbReference type="PANTHER" id="PTHR21666">
    <property type="entry name" value="PEPTIDASE-RELATED"/>
    <property type="match status" value="1"/>
</dbReference>
<accession>A0A179D5T6</accession>